<evidence type="ECO:0000256" key="7">
    <source>
        <dbReference type="ARBA" id="ARBA00023237"/>
    </source>
</evidence>
<evidence type="ECO:0000256" key="5">
    <source>
        <dbReference type="ARBA" id="ARBA00023077"/>
    </source>
</evidence>
<dbReference type="Pfam" id="PF13715">
    <property type="entry name" value="CarbopepD_reg_2"/>
    <property type="match status" value="1"/>
</dbReference>
<dbReference type="SUPFAM" id="SSF49452">
    <property type="entry name" value="Starch-binding domain-like"/>
    <property type="match status" value="1"/>
</dbReference>
<evidence type="ECO:0000256" key="8">
    <source>
        <dbReference type="PROSITE-ProRule" id="PRU01360"/>
    </source>
</evidence>
<evidence type="ECO:0000256" key="4">
    <source>
        <dbReference type="ARBA" id="ARBA00022692"/>
    </source>
</evidence>
<comment type="caution">
    <text evidence="13">The sequence shown here is derived from an EMBL/GenBank/DDBJ whole genome shotgun (WGS) entry which is preliminary data.</text>
</comment>
<evidence type="ECO:0000256" key="9">
    <source>
        <dbReference type="RuleBase" id="RU003357"/>
    </source>
</evidence>
<dbReference type="InterPro" id="IPR013784">
    <property type="entry name" value="Carb-bd-like_fold"/>
</dbReference>
<dbReference type="GO" id="GO:0009279">
    <property type="term" value="C:cell outer membrane"/>
    <property type="evidence" value="ECO:0007669"/>
    <property type="project" value="UniProtKB-SubCell"/>
</dbReference>
<feature type="domain" description="TonB-dependent receptor plug" evidence="12">
    <location>
        <begin position="123"/>
        <end position="225"/>
    </location>
</feature>
<feature type="signal peptide" evidence="10">
    <location>
        <begin position="1"/>
        <end position="23"/>
    </location>
</feature>
<keyword evidence="4 8" id="KW-0812">Transmembrane</keyword>
<reference evidence="13 14" key="1">
    <citation type="submission" date="2024-04" db="EMBL/GenBank/DDBJ databases">
        <title>Novel genus in family Flammeovirgaceae.</title>
        <authorList>
            <person name="Nguyen T.H."/>
            <person name="Vuong T.Q."/>
            <person name="Le H."/>
            <person name="Kim S.-G."/>
        </authorList>
    </citation>
    <scope>NUCLEOTIDE SEQUENCE [LARGE SCALE GENOMIC DNA]</scope>
    <source>
        <strain evidence="13 14">JCM 23209</strain>
    </source>
</reference>
<dbReference type="PROSITE" id="PS52016">
    <property type="entry name" value="TONB_DEPENDENT_REC_3"/>
    <property type="match status" value="1"/>
</dbReference>
<evidence type="ECO:0000313" key="13">
    <source>
        <dbReference type="EMBL" id="MEN7548355.1"/>
    </source>
</evidence>
<dbReference type="InterPro" id="IPR012910">
    <property type="entry name" value="Plug_dom"/>
</dbReference>
<keyword evidence="7 8" id="KW-0998">Cell outer membrane</keyword>
<dbReference type="RefSeq" id="WP_346821134.1">
    <property type="nucleotide sequence ID" value="NZ_JBDKWZ010000005.1"/>
</dbReference>
<dbReference type="InterPro" id="IPR000531">
    <property type="entry name" value="Beta-barrel_TonB"/>
</dbReference>
<dbReference type="Gene3D" id="2.40.170.20">
    <property type="entry name" value="TonB-dependent receptor, beta-barrel domain"/>
    <property type="match status" value="1"/>
</dbReference>
<dbReference type="Pfam" id="PF07715">
    <property type="entry name" value="Plug"/>
    <property type="match status" value="1"/>
</dbReference>
<feature type="domain" description="TonB-dependent receptor-like beta-barrel" evidence="11">
    <location>
        <begin position="317"/>
        <end position="753"/>
    </location>
</feature>
<evidence type="ECO:0000256" key="2">
    <source>
        <dbReference type="ARBA" id="ARBA00022448"/>
    </source>
</evidence>
<dbReference type="GO" id="GO:0015344">
    <property type="term" value="F:siderophore uptake transmembrane transporter activity"/>
    <property type="evidence" value="ECO:0007669"/>
    <property type="project" value="TreeGrafter"/>
</dbReference>
<keyword evidence="2 8" id="KW-0813">Transport</keyword>
<dbReference type="Gene3D" id="2.170.130.10">
    <property type="entry name" value="TonB-dependent receptor, plug domain"/>
    <property type="match status" value="1"/>
</dbReference>
<dbReference type="AlphaFoldDB" id="A0AAW9S7C1"/>
<dbReference type="PANTHER" id="PTHR30069:SF42">
    <property type="entry name" value="FERRIC AEROBACTIN RECEPTOR"/>
    <property type="match status" value="1"/>
</dbReference>
<keyword evidence="6 8" id="KW-0472">Membrane</keyword>
<dbReference type="InterPro" id="IPR036942">
    <property type="entry name" value="Beta-barrel_TonB_sf"/>
</dbReference>
<protein>
    <submittedName>
        <fullName evidence="13">TonB-dependent receptor</fullName>
    </submittedName>
</protein>
<accession>A0AAW9S7C1</accession>
<evidence type="ECO:0000256" key="1">
    <source>
        <dbReference type="ARBA" id="ARBA00004571"/>
    </source>
</evidence>
<dbReference type="PANTHER" id="PTHR30069">
    <property type="entry name" value="TONB-DEPENDENT OUTER MEMBRANE RECEPTOR"/>
    <property type="match status" value="1"/>
</dbReference>
<feature type="chain" id="PRO_5043611875" evidence="10">
    <location>
        <begin position="24"/>
        <end position="788"/>
    </location>
</feature>
<evidence type="ECO:0000313" key="14">
    <source>
        <dbReference type="Proteomes" id="UP001403385"/>
    </source>
</evidence>
<keyword evidence="10" id="KW-0732">Signal</keyword>
<dbReference type="CDD" id="cd01347">
    <property type="entry name" value="ligand_gated_channel"/>
    <property type="match status" value="1"/>
</dbReference>
<dbReference type="Proteomes" id="UP001403385">
    <property type="component" value="Unassembled WGS sequence"/>
</dbReference>
<keyword evidence="5 9" id="KW-0798">TonB box</keyword>
<evidence type="ECO:0000256" key="3">
    <source>
        <dbReference type="ARBA" id="ARBA00022452"/>
    </source>
</evidence>
<dbReference type="GO" id="GO:0044718">
    <property type="term" value="P:siderophore transmembrane transport"/>
    <property type="evidence" value="ECO:0007669"/>
    <property type="project" value="TreeGrafter"/>
</dbReference>
<keyword evidence="3 8" id="KW-1134">Transmembrane beta strand</keyword>
<dbReference type="InterPro" id="IPR037066">
    <property type="entry name" value="Plug_dom_sf"/>
</dbReference>
<proteinExistence type="inferred from homology"/>
<comment type="similarity">
    <text evidence="8 9">Belongs to the TonB-dependent receptor family.</text>
</comment>
<name>A0AAW9S7C1_9BACT</name>
<evidence type="ECO:0000256" key="10">
    <source>
        <dbReference type="SAM" id="SignalP"/>
    </source>
</evidence>
<dbReference type="EMBL" id="JBDKWZ010000005">
    <property type="protein sequence ID" value="MEN7548355.1"/>
    <property type="molecule type" value="Genomic_DNA"/>
</dbReference>
<dbReference type="GO" id="GO:0030246">
    <property type="term" value="F:carbohydrate binding"/>
    <property type="evidence" value="ECO:0007669"/>
    <property type="project" value="InterPro"/>
</dbReference>
<dbReference type="Pfam" id="PF00593">
    <property type="entry name" value="TonB_dep_Rec_b-barrel"/>
    <property type="match status" value="1"/>
</dbReference>
<gene>
    <name evidence="13" type="ORF">AAG747_10580</name>
</gene>
<keyword evidence="14" id="KW-1185">Reference proteome</keyword>
<dbReference type="Gene3D" id="2.60.40.1120">
    <property type="entry name" value="Carboxypeptidase-like, regulatory domain"/>
    <property type="match status" value="1"/>
</dbReference>
<comment type="subcellular location">
    <subcellularLocation>
        <location evidence="1 8">Cell outer membrane</location>
        <topology evidence="1 8">Multi-pass membrane protein</topology>
    </subcellularLocation>
</comment>
<organism evidence="13 14">
    <name type="scientific">Rapidithrix thailandica</name>
    <dbReference type="NCBI Taxonomy" id="413964"/>
    <lineage>
        <taxon>Bacteria</taxon>
        <taxon>Pseudomonadati</taxon>
        <taxon>Bacteroidota</taxon>
        <taxon>Cytophagia</taxon>
        <taxon>Cytophagales</taxon>
        <taxon>Flammeovirgaceae</taxon>
        <taxon>Rapidithrix</taxon>
    </lineage>
</organism>
<dbReference type="SUPFAM" id="SSF56935">
    <property type="entry name" value="Porins"/>
    <property type="match status" value="1"/>
</dbReference>
<sequence length="788" mass="87121">MLRSILLFLYVSLGVCVSVYAQATGQVEGKVTTVEGEPLPYINIVVKKSLLGTSSGEDGRFIVKNIQPGTYTFIASGVGYDEQIKEVTVMAGQTTSLNFELYETEVSLQEVVISAGRSVESIDEVPSSISIIQPKELQEITQHTTNIADVLVNVPGMALSNNTTSSSGQTLRGRNMLILIDGIPQNTPLRTGGREINTIDPNAIERIEVIKGATAIYGNGADGGIVNYITKRPDRKKPFSSTTTLRNTGSLSGLANSSGVGVSQQFTGKREQFDYVVNGSFTQTGVMKDANGEVISPRYGLGESNIYNVLGKVGYDFNSDIRLDVMYNFYSSNQQTDYLAENGVYGEKPAIGVLGEAQGEPQGTRYNHNTQLNFSYRNILHNTDLNVNLYYQKFKTLYGFSDYFTAPGYEEGGQSVLKSEKQGLRLNFKTKLLASSTLHTDIVYGLDVLRDVTNQELVDGRPWTPDMDMRNIAPYAQLKAVFWDDLIFKGGLRFENINIDVPDYTTLYVKPYGGDAEQGGVKVKGDRLDYNALVFNLGLKYNKIPQFKPFVSYSQSFSVADVGRILRGMEDTDISFESEAVIANNYEVGANGSFGVFHYGASAYASTSELGSAYTAVNGVYKVLRNPELVYGVEVTLDANLHKNITLGGSYSYVEGKLDMDDDGDFFDSEDEYMTGRRIPPQKAIAYAKYQLGDKFTIKLQGIYSFERDKFDKNEAGKYERDKGIVNSFKIFNLYSSLKLTRATRLKLGVENLFNEDYYTPVSQWSVVNSSYVKGNGARYNLSLTVSI</sequence>
<evidence type="ECO:0000259" key="12">
    <source>
        <dbReference type="Pfam" id="PF07715"/>
    </source>
</evidence>
<keyword evidence="13" id="KW-0675">Receptor</keyword>
<dbReference type="InterPro" id="IPR039426">
    <property type="entry name" value="TonB-dep_rcpt-like"/>
</dbReference>
<evidence type="ECO:0000256" key="6">
    <source>
        <dbReference type="ARBA" id="ARBA00023136"/>
    </source>
</evidence>
<evidence type="ECO:0000259" key="11">
    <source>
        <dbReference type="Pfam" id="PF00593"/>
    </source>
</evidence>